<reference evidence="2 3" key="1">
    <citation type="journal article" date="2012" name="PLoS Pathog.">
        <title>Diverse lifestyles and strategies of plant pathogenesis encoded in the genomes of eighteen Dothideomycetes fungi.</title>
        <authorList>
            <person name="Ohm R.A."/>
            <person name="Feau N."/>
            <person name="Henrissat B."/>
            <person name="Schoch C.L."/>
            <person name="Horwitz B.A."/>
            <person name="Barry K.W."/>
            <person name="Condon B.J."/>
            <person name="Copeland A.C."/>
            <person name="Dhillon B."/>
            <person name="Glaser F."/>
            <person name="Hesse C.N."/>
            <person name="Kosti I."/>
            <person name="LaButti K."/>
            <person name="Lindquist E.A."/>
            <person name="Lucas S."/>
            <person name="Salamov A.A."/>
            <person name="Bradshaw R.E."/>
            <person name="Ciuffetti L."/>
            <person name="Hamelin R.C."/>
            <person name="Kema G.H.J."/>
            <person name="Lawrence C."/>
            <person name="Scott J.A."/>
            <person name="Spatafora J.W."/>
            <person name="Turgeon B.G."/>
            <person name="de Wit P.J.G.M."/>
            <person name="Zhong S."/>
            <person name="Goodwin S.B."/>
            <person name="Grigoriev I.V."/>
        </authorList>
    </citation>
    <scope>NUCLEOTIDE SEQUENCE [LARGE SCALE GENOMIC DNA]</scope>
    <source>
        <strain evidence="3">C4 / ATCC 48331 / race T</strain>
    </source>
</reference>
<evidence type="ECO:0000313" key="3">
    <source>
        <dbReference type="Proteomes" id="UP000012338"/>
    </source>
</evidence>
<sequence>MSCLAARLSIVPGHSTHYTHDWHNRHPMIAPACASSAAATLITPDKRYRSEKSSGRGSVSGSIGNDNCSVKPFDTGTARRAQPTDCERCCLSYVEIHIIGLGSAPDLLHGTETWA</sequence>
<dbReference type="AlphaFoldDB" id="N4XWV0"/>
<keyword evidence="3" id="KW-1185">Reference proteome</keyword>
<protein>
    <submittedName>
        <fullName evidence="2">Uncharacterized protein</fullName>
    </submittedName>
</protein>
<evidence type="ECO:0000256" key="1">
    <source>
        <dbReference type="SAM" id="MobiDB-lite"/>
    </source>
</evidence>
<organism evidence="2 3">
    <name type="scientific">Cochliobolus heterostrophus (strain C4 / ATCC 48331 / race T)</name>
    <name type="common">Southern corn leaf blight fungus</name>
    <name type="synonym">Bipolaris maydis</name>
    <dbReference type="NCBI Taxonomy" id="665024"/>
    <lineage>
        <taxon>Eukaryota</taxon>
        <taxon>Fungi</taxon>
        <taxon>Dikarya</taxon>
        <taxon>Ascomycota</taxon>
        <taxon>Pezizomycotina</taxon>
        <taxon>Dothideomycetes</taxon>
        <taxon>Pleosporomycetidae</taxon>
        <taxon>Pleosporales</taxon>
        <taxon>Pleosporineae</taxon>
        <taxon>Pleosporaceae</taxon>
        <taxon>Bipolaris</taxon>
    </lineage>
</organism>
<feature type="region of interest" description="Disordered" evidence="1">
    <location>
        <begin position="47"/>
        <end position="84"/>
    </location>
</feature>
<proteinExistence type="predicted"/>
<name>N4XWV0_COCH4</name>
<feature type="compositionally biased region" description="Low complexity" evidence="1">
    <location>
        <begin position="55"/>
        <end position="64"/>
    </location>
</feature>
<dbReference type="Proteomes" id="UP000012338">
    <property type="component" value="Unassembled WGS sequence"/>
</dbReference>
<evidence type="ECO:0000313" key="2">
    <source>
        <dbReference type="EMBL" id="ENI10881.1"/>
    </source>
</evidence>
<accession>N4XWV0</accession>
<dbReference type="HOGENOM" id="CLU_2108782_0_0_1"/>
<dbReference type="EMBL" id="KB733444">
    <property type="protein sequence ID" value="ENI10881.1"/>
    <property type="molecule type" value="Genomic_DNA"/>
</dbReference>
<reference evidence="3" key="2">
    <citation type="journal article" date="2013" name="PLoS Genet.">
        <title>Comparative genome structure, secondary metabolite, and effector coding capacity across Cochliobolus pathogens.</title>
        <authorList>
            <person name="Condon B.J."/>
            <person name="Leng Y."/>
            <person name="Wu D."/>
            <person name="Bushley K.E."/>
            <person name="Ohm R.A."/>
            <person name="Otillar R."/>
            <person name="Martin J."/>
            <person name="Schackwitz W."/>
            <person name="Grimwood J."/>
            <person name="MohdZainudin N."/>
            <person name="Xue C."/>
            <person name="Wang R."/>
            <person name="Manning V.A."/>
            <person name="Dhillon B."/>
            <person name="Tu Z.J."/>
            <person name="Steffenson B.J."/>
            <person name="Salamov A."/>
            <person name="Sun H."/>
            <person name="Lowry S."/>
            <person name="LaButti K."/>
            <person name="Han J."/>
            <person name="Copeland A."/>
            <person name="Lindquist E."/>
            <person name="Barry K."/>
            <person name="Schmutz J."/>
            <person name="Baker S.E."/>
            <person name="Ciuffetti L.M."/>
            <person name="Grigoriev I.V."/>
            <person name="Zhong S."/>
            <person name="Turgeon B.G."/>
        </authorList>
    </citation>
    <scope>NUCLEOTIDE SEQUENCE [LARGE SCALE GENOMIC DNA]</scope>
    <source>
        <strain evidence="3">C4 / ATCC 48331 / race T</strain>
    </source>
</reference>
<gene>
    <name evidence="2" type="ORF">COCC4DRAFT_29493</name>
</gene>